<dbReference type="OrthoDB" id="9996127at2759"/>
<sequence length="71" mass="7956">MLMHVLKQTALNLPIVLFVTKNVGSFAKVDGDSMIPTLNPGGKKGKSDYVFLWKWSMREFDISRGQVVALM</sequence>
<dbReference type="Proteomes" id="UP000288716">
    <property type="component" value="Unassembled WGS sequence"/>
</dbReference>
<dbReference type="PANTHER" id="PTHR46041:SF2">
    <property type="entry name" value="MITOCHONDRIAL INNER MEMBRANE PROTEASE SUBUNIT 2"/>
    <property type="match status" value="1"/>
</dbReference>
<reference evidence="7 8" key="1">
    <citation type="journal article" date="2018" name="Gigascience">
        <title>Genomes of trombidid mites reveal novel predicted allergens and laterally-transferred genes associated with secondary metabolism.</title>
        <authorList>
            <person name="Dong X."/>
            <person name="Chaisiri K."/>
            <person name="Xia D."/>
            <person name="Armstrong S.D."/>
            <person name="Fang Y."/>
            <person name="Donnelly M.J."/>
            <person name="Kadowaki T."/>
            <person name="McGarry J.W."/>
            <person name="Darby A.C."/>
            <person name="Makepeace B.L."/>
        </authorList>
    </citation>
    <scope>NUCLEOTIDE SEQUENCE [LARGE SCALE GENOMIC DNA]</scope>
    <source>
        <strain evidence="7">UoL-UT</strain>
    </source>
</reference>
<evidence type="ECO:0000256" key="1">
    <source>
        <dbReference type="ARBA" id="ARBA00004167"/>
    </source>
</evidence>
<evidence type="ECO:0000256" key="3">
    <source>
        <dbReference type="ARBA" id="ARBA00022692"/>
    </source>
</evidence>
<comment type="subcellular location">
    <subcellularLocation>
        <location evidence="1">Membrane</location>
        <topology evidence="1">Single-pass membrane protein</topology>
    </subcellularLocation>
</comment>
<dbReference type="AlphaFoldDB" id="A0A443SWM9"/>
<proteinExistence type="predicted"/>
<dbReference type="GO" id="GO:0006627">
    <property type="term" value="P:protein processing involved in protein targeting to mitochondrion"/>
    <property type="evidence" value="ECO:0007669"/>
    <property type="project" value="InterPro"/>
</dbReference>
<name>A0A443SWM9_9ACAR</name>
<dbReference type="EMBL" id="NCKV01000021">
    <property type="protein sequence ID" value="RWS31942.1"/>
    <property type="molecule type" value="Genomic_DNA"/>
</dbReference>
<dbReference type="VEuPathDB" id="VectorBase:LDEU000100"/>
<keyword evidence="3" id="KW-0812">Transmembrane</keyword>
<evidence type="ECO:0000256" key="2">
    <source>
        <dbReference type="ARBA" id="ARBA00022670"/>
    </source>
</evidence>
<dbReference type="CDD" id="cd06530">
    <property type="entry name" value="S26_SPase_I"/>
    <property type="match status" value="1"/>
</dbReference>
<keyword evidence="6" id="KW-0472">Membrane</keyword>
<keyword evidence="8" id="KW-1185">Reference proteome</keyword>
<dbReference type="GO" id="GO:0006465">
    <property type="term" value="P:signal peptide processing"/>
    <property type="evidence" value="ECO:0007669"/>
    <property type="project" value="InterPro"/>
</dbReference>
<dbReference type="InterPro" id="IPR019756">
    <property type="entry name" value="Pept_S26A_signal_pept_1_Ser-AS"/>
</dbReference>
<comment type="caution">
    <text evidence="7">The sequence shown here is derived from an EMBL/GenBank/DDBJ whole genome shotgun (WGS) entry which is preliminary data.</text>
</comment>
<organism evidence="7 8">
    <name type="scientific">Leptotrombidium deliense</name>
    <dbReference type="NCBI Taxonomy" id="299467"/>
    <lineage>
        <taxon>Eukaryota</taxon>
        <taxon>Metazoa</taxon>
        <taxon>Ecdysozoa</taxon>
        <taxon>Arthropoda</taxon>
        <taxon>Chelicerata</taxon>
        <taxon>Arachnida</taxon>
        <taxon>Acari</taxon>
        <taxon>Acariformes</taxon>
        <taxon>Trombidiformes</taxon>
        <taxon>Prostigmata</taxon>
        <taxon>Anystina</taxon>
        <taxon>Parasitengona</taxon>
        <taxon>Trombiculoidea</taxon>
        <taxon>Trombiculidae</taxon>
        <taxon>Leptotrombidium</taxon>
    </lineage>
</organism>
<dbReference type="InterPro" id="IPR019533">
    <property type="entry name" value="Peptidase_S26"/>
</dbReference>
<dbReference type="STRING" id="299467.A0A443SWM9"/>
<protein>
    <submittedName>
        <fullName evidence="7">Mitochondrial inner membrane protease subunit 2-like isoform X1</fullName>
    </submittedName>
</protein>
<evidence type="ECO:0000256" key="6">
    <source>
        <dbReference type="ARBA" id="ARBA00023136"/>
    </source>
</evidence>
<accession>A0A443SWM9</accession>
<dbReference type="PANTHER" id="PTHR46041">
    <property type="entry name" value="MITOCHONDRIAL INNER MEMBRANE PROTEASE SUBUNIT 2"/>
    <property type="match status" value="1"/>
</dbReference>
<evidence type="ECO:0000313" key="7">
    <source>
        <dbReference type="EMBL" id="RWS31942.1"/>
    </source>
</evidence>
<dbReference type="InterPro" id="IPR037730">
    <property type="entry name" value="IMP2"/>
</dbReference>
<dbReference type="InterPro" id="IPR036286">
    <property type="entry name" value="LexA/Signal_pep-like_sf"/>
</dbReference>
<evidence type="ECO:0000256" key="5">
    <source>
        <dbReference type="ARBA" id="ARBA00022989"/>
    </source>
</evidence>
<evidence type="ECO:0000313" key="8">
    <source>
        <dbReference type="Proteomes" id="UP000288716"/>
    </source>
</evidence>
<dbReference type="PROSITE" id="PS00501">
    <property type="entry name" value="SPASE_I_1"/>
    <property type="match status" value="1"/>
</dbReference>
<evidence type="ECO:0000256" key="4">
    <source>
        <dbReference type="ARBA" id="ARBA00022801"/>
    </source>
</evidence>
<dbReference type="GO" id="GO:0004252">
    <property type="term" value="F:serine-type endopeptidase activity"/>
    <property type="evidence" value="ECO:0007669"/>
    <property type="project" value="InterPro"/>
</dbReference>
<keyword evidence="5" id="KW-1133">Transmembrane helix</keyword>
<keyword evidence="2 7" id="KW-0645">Protease</keyword>
<keyword evidence="4" id="KW-0378">Hydrolase</keyword>
<dbReference type="SUPFAM" id="SSF51306">
    <property type="entry name" value="LexA/Signal peptidase"/>
    <property type="match status" value="1"/>
</dbReference>
<gene>
    <name evidence="7" type="ORF">B4U80_00345</name>
</gene>
<dbReference type="GO" id="GO:0042720">
    <property type="term" value="C:mitochondrial inner membrane peptidase complex"/>
    <property type="evidence" value="ECO:0007669"/>
    <property type="project" value="InterPro"/>
</dbReference>